<feature type="region of interest" description="Disordered" evidence="1">
    <location>
        <begin position="58"/>
        <end position="80"/>
    </location>
</feature>
<evidence type="ECO:0000313" key="3">
    <source>
        <dbReference type="Proteomes" id="UP001187531"/>
    </source>
</evidence>
<comment type="caution">
    <text evidence="2">The sequence shown here is derived from an EMBL/GenBank/DDBJ whole genome shotgun (WGS) entry which is preliminary data.</text>
</comment>
<proteinExistence type="predicted"/>
<dbReference type="EMBL" id="JAVRJZ010000002">
    <property type="protein sequence ID" value="KAK2725598.1"/>
    <property type="molecule type" value="Genomic_DNA"/>
</dbReference>
<gene>
    <name evidence="2" type="ORF">QYM36_000187</name>
</gene>
<dbReference type="AlphaFoldDB" id="A0AA88ICJ4"/>
<accession>A0AA88ICJ4</accession>
<reference evidence="2" key="1">
    <citation type="submission" date="2023-07" db="EMBL/GenBank/DDBJ databases">
        <title>Chromosome-level genome assembly of Artemia franciscana.</title>
        <authorList>
            <person name="Jo E."/>
        </authorList>
    </citation>
    <scope>NUCLEOTIDE SEQUENCE</scope>
    <source>
        <tissue evidence="2">Whole body</tissue>
    </source>
</reference>
<evidence type="ECO:0000313" key="2">
    <source>
        <dbReference type="EMBL" id="KAK2725598.1"/>
    </source>
</evidence>
<keyword evidence="3" id="KW-1185">Reference proteome</keyword>
<feature type="region of interest" description="Disordered" evidence="1">
    <location>
        <begin position="112"/>
        <end position="173"/>
    </location>
</feature>
<dbReference type="Proteomes" id="UP001187531">
    <property type="component" value="Unassembled WGS sequence"/>
</dbReference>
<name>A0AA88ICJ4_ARTSF</name>
<protein>
    <submittedName>
        <fullName evidence="2">Uncharacterized protein</fullName>
    </submittedName>
</protein>
<feature type="compositionally biased region" description="Basic residues" evidence="1">
    <location>
        <begin position="58"/>
        <end position="69"/>
    </location>
</feature>
<organism evidence="2 3">
    <name type="scientific">Artemia franciscana</name>
    <name type="common">Brine shrimp</name>
    <name type="synonym">Artemia sanfranciscana</name>
    <dbReference type="NCBI Taxonomy" id="6661"/>
    <lineage>
        <taxon>Eukaryota</taxon>
        <taxon>Metazoa</taxon>
        <taxon>Ecdysozoa</taxon>
        <taxon>Arthropoda</taxon>
        <taxon>Crustacea</taxon>
        <taxon>Branchiopoda</taxon>
        <taxon>Anostraca</taxon>
        <taxon>Artemiidae</taxon>
        <taxon>Artemia</taxon>
    </lineage>
</organism>
<sequence length="398" mass="44763">MQQDAQVKFNRVELGSYVVHMKPDRVKIQNESQYERNKEFTKKRAQSQILDFFTKKKKKEKNALKKQGRTKQETMQLASDKRVVIDVPSTSDKRVGEHSAIQTSLRNQETVLLENNDPFGSPAVEKSKKKKVQVGHKETANTCVSDSGSSDSETETVKSRKTRRKTKNKPKRGFVKAWEDDKELSYFLTLAPNNKDQPWWKFCHRILKGPKKNIMRHTKSNSHIDRYKEAGAGSIPIVLMSVRQKDIDVTNAEIRLSAWFASEDVPFIKADTLTHVLKSCAPDSAALKSVQVKRTKITGIVKNVLAPYERSRLSRDLSKTFTLWSLMKQDRETLDIPPNRLIDTGFDNASVNTGARDGLGALLTAGSPVGMVDDALPELFVLGCTSYSLALVASHASK</sequence>
<evidence type="ECO:0000256" key="1">
    <source>
        <dbReference type="SAM" id="MobiDB-lite"/>
    </source>
</evidence>
<feature type="compositionally biased region" description="Basic residues" evidence="1">
    <location>
        <begin position="159"/>
        <end position="173"/>
    </location>
</feature>